<organism evidence="6 7">
    <name type="scientific">Gallionella capsiferriformans (strain ES-2)</name>
    <name type="common">Gallionella ferruginea capsiferriformans (strain ES-2)</name>
    <dbReference type="NCBI Taxonomy" id="395494"/>
    <lineage>
        <taxon>Bacteria</taxon>
        <taxon>Pseudomonadati</taxon>
        <taxon>Pseudomonadota</taxon>
        <taxon>Betaproteobacteria</taxon>
        <taxon>Nitrosomonadales</taxon>
        <taxon>Gallionellaceae</taxon>
        <taxon>Gallionella</taxon>
    </lineage>
</organism>
<keyword evidence="4 5" id="KW-0472">Membrane</keyword>
<dbReference type="PANTHER" id="PTHR36926">
    <property type="entry name" value="COLICIN V PRODUCTION PROTEIN"/>
    <property type="match status" value="1"/>
</dbReference>
<keyword evidence="2 5" id="KW-0812">Transmembrane</keyword>
<proteinExistence type="predicted"/>
<feature type="transmembrane region" description="Helical" evidence="5">
    <location>
        <begin position="98"/>
        <end position="119"/>
    </location>
</feature>
<name>D9SC83_GALCS</name>
<dbReference type="Proteomes" id="UP000001235">
    <property type="component" value="Chromosome"/>
</dbReference>
<dbReference type="GO" id="GO:0016020">
    <property type="term" value="C:membrane"/>
    <property type="evidence" value="ECO:0007669"/>
    <property type="project" value="UniProtKB-SubCell"/>
</dbReference>
<evidence type="ECO:0000256" key="2">
    <source>
        <dbReference type="ARBA" id="ARBA00022692"/>
    </source>
</evidence>
<evidence type="ECO:0000256" key="5">
    <source>
        <dbReference type="SAM" id="Phobius"/>
    </source>
</evidence>
<sequence length="164" mass="18149">MTGFDYAVIGIMLVSLSLGLWRGLVYEVLSLLGWPLAYLISRQFSGVVAPMLPVSQDEARVALAYALVFIAVLIVWAMLVWIFTKLIKAVGLGLIDSLLGSLFGLLRGMLVILILVWLAGTSSLPEQRFWLDAKFSKWAEDAALLSKAVLPDDIAARIHYRNRN</sequence>
<dbReference type="STRING" id="395494.Galf_0504"/>
<evidence type="ECO:0000313" key="7">
    <source>
        <dbReference type="Proteomes" id="UP000001235"/>
    </source>
</evidence>
<dbReference type="EMBL" id="CP002159">
    <property type="protein sequence ID" value="ADL54548.1"/>
    <property type="molecule type" value="Genomic_DNA"/>
</dbReference>
<comment type="subcellular location">
    <subcellularLocation>
        <location evidence="1">Membrane</location>
        <topology evidence="1">Multi-pass membrane protein</topology>
    </subcellularLocation>
</comment>
<dbReference type="AlphaFoldDB" id="D9SC83"/>
<dbReference type="InterPro" id="IPR003825">
    <property type="entry name" value="Colicin-V_CvpA"/>
</dbReference>
<dbReference type="HOGENOM" id="CLU_092720_2_2_4"/>
<keyword evidence="3 5" id="KW-1133">Transmembrane helix</keyword>
<evidence type="ECO:0000313" key="6">
    <source>
        <dbReference type="EMBL" id="ADL54548.1"/>
    </source>
</evidence>
<feature type="transmembrane region" description="Helical" evidence="5">
    <location>
        <begin position="61"/>
        <end position="83"/>
    </location>
</feature>
<dbReference type="GO" id="GO:0009403">
    <property type="term" value="P:toxin biosynthetic process"/>
    <property type="evidence" value="ECO:0007669"/>
    <property type="project" value="InterPro"/>
</dbReference>
<reference evidence="6 7" key="1">
    <citation type="submission" date="2010-08" db="EMBL/GenBank/DDBJ databases">
        <title>Complete sequence of Gallionella capsiferriformans ES-2.</title>
        <authorList>
            <consortium name="US DOE Joint Genome Institute"/>
            <person name="Lucas S."/>
            <person name="Copeland A."/>
            <person name="Lapidus A."/>
            <person name="Cheng J.-F."/>
            <person name="Bruce D."/>
            <person name="Goodwin L."/>
            <person name="Pitluck S."/>
            <person name="Chertkov O."/>
            <person name="Davenport K.W."/>
            <person name="Detter J.C."/>
            <person name="Han C."/>
            <person name="Tapia R."/>
            <person name="Land M."/>
            <person name="Hauser L."/>
            <person name="Chang Y.-J."/>
            <person name="Jeffries C."/>
            <person name="Kyrpides N."/>
            <person name="Ivanova N."/>
            <person name="Mikhailova N."/>
            <person name="Shelobolina E.S."/>
            <person name="Picardal F."/>
            <person name="Roden E."/>
            <person name="Emerson D."/>
            <person name="Woyke T."/>
        </authorList>
    </citation>
    <scope>NUCLEOTIDE SEQUENCE [LARGE SCALE GENOMIC DNA]</scope>
    <source>
        <strain evidence="6 7">ES-2</strain>
    </source>
</reference>
<evidence type="ECO:0000256" key="4">
    <source>
        <dbReference type="ARBA" id="ARBA00023136"/>
    </source>
</evidence>
<gene>
    <name evidence="6" type="ordered locus">Galf_0504</name>
</gene>
<dbReference type="eggNOG" id="COG1286">
    <property type="taxonomic scope" value="Bacteria"/>
</dbReference>
<dbReference type="OrthoDB" id="9810601at2"/>
<feature type="transmembrane region" description="Helical" evidence="5">
    <location>
        <begin position="20"/>
        <end position="40"/>
    </location>
</feature>
<protein>
    <submittedName>
        <fullName evidence="6">Colicin V production protein</fullName>
    </submittedName>
</protein>
<accession>D9SC83</accession>
<keyword evidence="7" id="KW-1185">Reference proteome</keyword>
<dbReference type="PANTHER" id="PTHR36926:SF1">
    <property type="entry name" value="COLICIN V PRODUCTION PROTEIN"/>
    <property type="match status" value="1"/>
</dbReference>
<dbReference type="RefSeq" id="WP_013292491.1">
    <property type="nucleotide sequence ID" value="NC_014394.1"/>
</dbReference>
<dbReference type="KEGG" id="gca:Galf_0504"/>
<evidence type="ECO:0000256" key="1">
    <source>
        <dbReference type="ARBA" id="ARBA00004141"/>
    </source>
</evidence>
<dbReference type="InterPro" id="IPR052719">
    <property type="entry name" value="CvpA-like"/>
</dbReference>
<dbReference type="Pfam" id="PF02674">
    <property type="entry name" value="Colicin_V"/>
    <property type="match status" value="1"/>
</dbReference>
<evidence type="ECO:0000256" key="3">
    <source>
        <dbReference type="ARBA" id="ARBA00022989"/>
    </source>
</evidence>